<evidence type="ECO:0000313" key="20">
    <source>
        <dbReference type="EMBL" id="KAF1988606.1"/>
    </source>
</evidence>
<comment type="similarity">
    <text evidence="2">Belongs to the SNF2/RAD54 helicase family. SWR1 subfamily.</text>
</comment>
<dbReference type="Gene3D" id="1.20.120.850">
    <property type="entry name" value="SWI2/SNF2 ATPases, N-terminal domain"/>
    <property type="match status" value="1"/>
</dbReference>
<dbReference type="EMBL" id="ML977148">
    <property type="protein sequence ID" value="KAF1988606.1"/>
    <property type="molecule type" value="Genomic_DNA"/>
</dbReference>
<feature type="compositionally biased region" description="Acidic residues" evidence="17">
    <location>
        <begin position="700"/>
        <end position="714"/>
    </location>
</feature>
<dbReference type="Proteomes" id="UP000800041">
    <property type="component" value="Unassembled WGS sequence"/>
</dbReference>
<name>A0A6G1H5V8_9PEZI</name>
<organism evidence="20 21">
    <name type="scientific">Aulographum hederae CBS 113979</name>
    <dbReference type="NCBI Taxonomy" id="1176131"/>
    <lineage>
        <taxon>Eukaryota</taxon>
        <taxon>Fungi</taxon>
        <taxon>Dikarya</taxon>
        <taxon>Ascomycota</taxon>
        <taxon>Pezizomycotina</taxon>
        <taxon>Dothideomycetes</taxon>
        <taxon>Pleosporomycetidae</taxon>
        <taxon>Aulographales</taxon>
        <taxon>Aulographaceae</taxon>
    </lineage>
</organism>
<comment type="catalytic activity">
    <reaction evidence="15">
        <text>ATP + H2O = ADP + phosphate + H(+)</text>
        <dbReference type="Rhea" id="RHEA:13065"/>
        <dbReference type="ChEBI" id="CHEBI:15377"/>
        <dbReference type="ChEBI" id="CHEBI:15378"/>
        <dbReference type="ChEBI" id="CHEBI:30616"/>
        <dbReference type="ChEBI" id="CHEBI:43474"/>
        <dbReference type="ChEBI" id="CHEBI:456216"/>
        <dbReference type="EC" id="3.6.4.12"/>
    </reaction>
</comment>
<evidence type="ECO:0000259" key="19">
    <source>
        <dbReference type="PROSITE" id="PS51194"/>
    </source>
</evidence>
<dbReference type="GO" id="GO:0016887">
    <property type="term" value="F:ATP hydrolysis activity"/>
    <property type="evidence" value="ECO:0007669"/>
    <property type="project" value="TreeGrafter"/>
</dbReference>
<dbReference type="Pfam" id="PF00176">
    <property type="entry name" value="SNF2-rel_dom"/>
    <property type="match status" value="1"/>
</dbReference>
<evidence type="ECO:0000256" key="6">
    <source>
        <dbReference type="ARBA" id="ARBA00022801"/>
    </source>
</evidence>
<dbReference type="InterPro" id="IPR001650">
    <property type="entry name" value="Helicase_C-like"/>
</dbReference>
<dbReference type="EC" id="3.6.4.12" evidence="4"/>
<evidence type="ECO:0000256" key="17">
    <source>
        <dbReference type="SAM" id="MobiDB-lite"/>
    </source>
</evidence>
<feature type="compositionally biased region" description="Low complexity" evidence="17">
    <location>
        <begin position="137"/>
        <end position="146"/>
    </location>
</feature>
<dbReference type="InterPro" id="IPR049730">
    <property type="entry name" value="SNF2/RAD54-like_C"/>
</dbReference>
<dbReference type="OrthoDB" id="372624at2759"/>
<evidence type="ECO:0000256" key="10">
    <source>
        <dbReference type="ARBA" id="ARBA00023015"/>
    </source>
</evidence>
<accession>A0A6G1H5V8</accession>
<keyword evidence="9" id="KW-0156">Chromatin regulator</keyword>
<feature type="compositionally biased region" description="Acidic residues" evidence="17">
    <location>
        <begin position="568"/>
        <end position="593"/>
    </location>
</feature>
<keyword evidence="16" id="KW-0175">Coiled coil</keyword>
<dbReference type="GO" id="GO:0003677">
    <property type="term" value="F:DNA binding"/>
    <property type="evidence" value="ECO:0007669"/>
    <property type="project" value="UniProtKB-KW"/>
</dbReference>
<sequence>MLPVSPAVNGDNADNNNNHEDISTSQHTSPQPSQPSQQPPTPLHDVHHSTEIHTNGTTEQVSFARESESEGGKSKKRKFDAITKSRTASRGPSPPWKKVEAEGPTSVIVNGARRSTRTGPPVPVVSKRGGGQRRTRAASSSKTRPSYASLHNGTSAESTPASSKGKAKHASLTGKSSSQPQFKVPSHKASHKVKATAPSSTQSSRSHTNGSTSTRRRESNITPVNRRRSARNVEAHADSDDGASPNAHNDRVQSDEITPNRFQRLKLRVRDPVMVKTHPGHWAPRKKYTTFEEFLEQDDPLEGEESQRITDQSAIRIANVLSKALEESKPGGLLSEERCSLFASDKPEEPPPKYGVWSHIVSHAENFHKLMGQERRRHEHLAKKTAQACASEVATNPKWARFRMPVDHEQLEEEWRGHALKRYKQLVKDLEARWDMVKDEVNAVRMRRYEEEQDELAKQNMDVMLDKSRILLDQRRMMRRSSGVLSDGDDTSLVQYEYDDEESPSQVDEADDASGSDSQATGQSADEPDSDVMSSDESEDEGNDEVHDDDAGLSREELLVKYSQALDAENEATENEEDDVEEDDETGGMEDGAESSNGLQALVNGVNHHASPDVEMADAEHEGLDMSGVELEEVDPMLLDDSDEASDEDDEDDEDSEEGSGTEADTEEGDSESEDENPLLGFFAPKTREELVQTAPNDDTVPDDDAIPGEDDAIPGDADAATGDFAVKVNGHTEDGKILATEDDEAGDQATTEAPDSLGGKKSLDSDEMDVDAPEPITNGFHSPEPDKMDADVTDAIKTRVPSLLRGTLREYQHYGLDWLAGLYANNTNGILADEMGLGKTIQTISLLAHLAVDYGIWGPHLVVVPTSVILNWEMEFKKFLPGFKILTYYGNVEERKKKRQGWLNDDLYNVCITSYQLILQDAQAFKRRNWHYLILDEAHNIKNFQTQRWQTLLGFKTRARLLLTGTPLQNNLNELWSLLFFLMPTDANGQSKFSELEQFVGALKAPTNQILDQGRQQLDKKAQEAVNRLHTILRPYLLRRLKADVEKQMPGKYEHVVYCRLSKRQRQLYDGFMQRADTRQTLASGNYMSIINCLMSLRKVCNHPDLFETRQIVTSFAMPKSAVADYEIKELLVRRRLLAEDHMEAIDLDFVGLKPAANESMSAADFLNARKIQATAILQDLVEQQSCKTDSSDGFDGSSISATLSQVNAQAKASALEHLQSCLAITKSRMARQPIYGKGLRQRLDARVNLFRTVESKRPDTGNRDIRYKAPLVFTDLITPTDKRSAELESTIQKFTCITPAVVTGDLTPLALTTAGTLAVQNAQLSLPSPFEPDPFHEARIRQSIAFPDKRLLQYDCGKLQRLEKLLRDLQAGGHRALIFTQMTKVLDILEQFLNIHGHRYLRLDGATKIEQRQILTDRFNNDPRILAFILSSRSGGLGINLTGADTVIFYDLDWNPAMDKQCQDRCHRIGQTRDVHIYRFVSEYTIEANILRKSNQKRLLDDVIIQKGEFTTDFFNRVDYKDALDDGDGEGMEDEAAAAMDRVLGDVTGLNKVIESAEDEEDAVAAKVAQKEIVVEDAADKEDFNESMVVGDTATSTDATPKTSVPPTPAAGVEDAIAVPKTSTDRSAKPGLEVEVDEVLGHVDDFMVKWMEEMLRGVPLIVKRPKVRDGRDRKKKGDLGGRGRR</sequence>
<evidence type="ECO:0000256" key="12">
    <source>
        <dbReference type="ARBA" id="ARBA00023159"/>
    </source>
</evidence>
<dbReference type="SMART" id="SM00487">
    <property type="entry name" value="DEXDc"/>
    <property type="match status" value="1"/>
</dbReference>
<feature type="compositionally biased region" description="Basic residues" evidence="17">
    <location>
        <begin position="185"/>
        <end position="194"/>
    </location>
</feature>
<feature type="domain" description="Helicase ATP-binding" evidence="18">
    <location>
        <begin position="821"/>
        <end position="986"/>
    </location>
</feature>
<dbReference type="InterPro" id="IPR014001">
    <property type="entry name" value="Helicase_ATP-bd"/>
</dbReference>
<keyword evidence="14" id="KW-0539">Nucleus</keyword>
<dbReference type="GO" id="GO:0005524">
    <property type="term" value="F:ATP binding"/>
    <property type="evidence" value="ECO:0007669"/>
    <property type="project" value="UniProtKB-KW"/>
</dbReference>
<evidence type="ECO:0000256" key="2">
    <source>
        <dbReference type="ARBA" id="ARBA00009220"/>
    </source>
</evidence>
<dbReference type="PANTHER" id="PTHR45685">
    <property type="entry name" value="HELICASE SRCAP-RELATED"/>
    <property type="match status" value="1"/>
</dbReference>
<dbReference type="SUPFAM" id="SSF52540">
    <property type="entry name" value="P-loop containing nucleoside triphosphate hydrolases"/>
    <property type="match status" value="2"/>
</dbReference>
<dbReference type="PROSITE" id="PS51194">
    <property type="entry name" value="HELICASE_CTER"/>
    <property type="match status" value="1"/>
</dbReference>
<evidence type="ECO:0000256" key="8">
    <source>
        <dbReference type="ARBA" id="ARBA00022840"/>
    </source>
</evidence>
<keyword evidence="13" id="KW-0804">Transcription</keyword>
<dbReference type="InterPro" id="IPR002464">
    <property type="entry name" value="DNA/RNA_helicase_DEAH_CS"/>
</dbReference>
<keyword evidence="8" id="KW-0067">ATP-binding</keyword>
<dbReference type="InterPro" id="IPR027417">
    <property type="entry name" value="P-loop_NTPase"/>
</dbReference>
<comment type="subunit">
    <text evidence="3">Component of the SWR1 chromatin-remodeling complex.</text>
</comment>
<dbReference type="CDD" id="cd18793">
    <property type="entry name" value="SF2_C_SNF"/>
    <property type="match status" value="1"/>
</dbReference>
<feature type="region of interest" description="Disordered" evidence="17">
    <location>
        <begin position="1666"/>
        <end position="1687"/>
    </location>
</feature>
<gene>
    <name evidence="20" type="ORF">K402DRAFT_391827</name>
</gene>
<evidence type="ECO:0000256" key="13">
    <source>
        <dbReference type="ARBA" id="ARBA00023163"/>
    </source>
</evidence>
<evidence type="ECO:0000256" key="14">
    <source>
        <dbReference type="ARBA" id="ARBA00023242"/>
    </source>
</evidence>
<feature type="region of interest" description="Disordered" evidence="17">
    <location>
        <begin position="498"/>
        <end position="720"/>
    </location>
</feature>
<feature type="compositionally biased region" description="Acidic residues" evidence="17">
    <location>
        <begin position="630"/>
        <end position="677"/>
    </location>
</feature>
<dbReference type="GO" id="GO:0006338">
    <property type="term" value="P:chromatin remodeling"/>
    <property type="evidence" value="ECO:0007669"/>
    <property type="project" value="TreeGrafter"/>
</dbReference>
<comment type="subcellular location">
    <subcellularLocation>
        <location evidence="1">Nucleus</location>
    </subcellularLocation>
</comment>
<feature type="compositionally biased region" description="Polar residues" evidence="17">
    <location>
        <begin position="149"/>
        <end position="162"/>
    </location>
</feature>
<evidence type="ECO:0000256" key="15">
    <source>
        <dbReference type="ARBA" id="ARBA00047995"/>
    </source>
</evidence>
<dbReference type="PROSITE" id="PS00690">
    <property type="entry name" value="DEAH_ATP_HELICASE"/>
    <property type="match status" value="1"/>
</dbReference>
<evidence type="ECO:0000256" key="11">
    <source>
        <dbReference type="ARBA" id="ARBA00023125"/>
    </source>
</evidence>
<evidence type="ECO:0000256" key="4">
    <source>
        <dbReference type="ARBA" id="ARBA00012551"/>
    </source>
</evidence>
<dbReference type="Pfam" id="PF00271">
    <property type="entry name" value="Helicase_C"/>
    <property type="match status" value="1"/>
</dbReference>
<feature type="coiled-coil region" evidence="16">
    <location>
        <begin position="420"/>
        <end position="466"/>
    </location>
</feature>
<proteinExistence type="inferred from homology"/>
<protein>
    <recommendedName>
        <fullName evidence="4">DNA helicase</fullName>
        <ecNumber evidence="4">3.6.4.12</ecNumber>
    </recommendedName>
</protein>
<feature type="compositionally biased region" description="Polar residues" evidence="17">
    <location>
        <begin position="515"/>
        <end position="524"/>
    </location>
</feature>
<dbReference type="FunFam" id="3.40.50.300:FF:000655">
    <property type="entry name" value="Protein PHOTOPERIOD-INDEPENDENT EARLY FLOWERING 1"/>
    <property type="match status" value="1"/>
</dbReference>
<feature type="compositionally biased region" description="Polar residues" evidence="17">
    <location>
        <begin position="52"/>
        <end position="61"/>
    </location>
</feature>
<reference evidence="20" key="1">
    <citation type="journal article" date="2020" name="Stud. Mycol.">
        <title>101 Dothideomycetes genomes: a test case for predicting lifestyles and emergence of pathogens.</title>
        <authorList>
            <person name="Haridas S."/>
            <person name="Albert R."/>
            <person name="Binder M."/>
            <person name="Bloem J."/>
            <person name="Labutti K."/>
            <person name="Salamov A."/>
            <person name="Andreopoulos B."/>
            <person name="Baker S."/>
            <person name="Barry K."/>
            <person name="Bills G."/>
            <person name="Bluhm B."/>
            <person name="Cannon C."/>
            <person name="Castanera R."/>
            <person name="Culley D."/>
            <person name="Daum C."/>
            <person name="Ezra D."/>
            <person name="Gonzalez J."/>
            <person name="Henrissat B."/>
            <person name="Kuo A."/>
            <person name="Liang C."/>
            <person name="Lipzen A."/>
            <person name="Lutzoni F."/>
            <person name="Magnuson J."/>
            <person name="Mondo S."/>
            <person name="Nolan M."/>
            <person name="Ohm R."/>
            <person name="Pangilinan J."/>
            <person name="Park H.-J."/>
            <person name="Ramirez L."/>
            <person name="Alfaro M."/>
            <person name="Sun H."/>
            <person name="Tritt A."/>
            <person name="Yoshinaga Y."/>
            <person name="Zwiers L.-H."/>
            <person name="Turgeon B."/>
            <person name="Goodwin S."/>
            <person name="Spatafora J."/>
            <person name="Crous P."/>
            <person name="Grigoriev I."/>
        </authorList>
    </citation>
    <scope>NUCLEOTIDE SEQUENCE</scope>
    <source>
        <strain evidence="20">CBS 113979</strain>
    </source>
</reference>
<dbReference type="GO" id="GO:0042393">
    <property type="term" value="F:histone binding"/>
    <property type="evidence" value="ECO:0007669"/>
    <property type="project" value="TreeGrafter"/>
</dbReference>
<dbReference type="FunFam" id="3.40.50.10810:FF:000005">
    <property type="entry name" value="Photoperiod-independent early flowering 1"/>
    <property type="match status" value="1"/>
</dbReference>
<feature type="compositionally biased region" description="Acidic residues" evidence="17">
    <location>
        <begin position="526"/>
        <end position="548"/>
    </location>
</feature>
<feature type="compositionally biased region" description="Polar residues" evidence="17">
    <location>
        <begin position="197"/>
        <end position="213"/>
    </location>
</feature>
<evidence type="ECO:0000313" key="21">
    <source>
        <dbReference type="Proteomes" id="UP000800041"/>
    </source>
</evidence>
<evidence type="ECO:0000256" key="9">
    <source>
        <dbReference type="ARBA" id="ARBA00022853"/>
    </source>
</evidence>
<feature type="compositionally biased region" description="Basic and acidic residues" evidence="17">
    <location>
        <begin position="549"/>
        <end position="559"/>
    </location>
</feature>
<feature type="domain" description="Helicase C-terminal" evidence="19">
    <location>
        <begin position="1363"/>
        <end position="1513"/>
    </location>
</feature>
<dbReference type="InterPro" id="IPR000330">
    <property type="entry name" value="SNF2_N"/>
</dbReference>
<dbReference type="Gene3D" id="3.40.50.300">
    <property type="entry name" value="P-loop containing nucleotide triphosphate hydrolases"/>
    <property type="match status" value="1"/>
</dbReference>
<dbReference type="Gene3D" id="3.40.50.10810">
    <property type="entry name" value="Tandem AAA-ATPase domain"/>
    <property type="match status" value="1"/>
</dbReference>
<evidence type="ECO:0000256" key="1">
    <source>
        <dbReference type="ARBA" id="ARBA00004123"/>
    </source>
</evidence>
<feature type="compositionally biased region" description="Acidic residues" evidence="17">
    <location>
        <begin position="498"/>
        <end position="514"/>
    </location>
</feature>
<evidence type="ECO:0000256" key="3">
    <source>
        <dbReference type="ARBA" id="ARBA00011826"/>
    </source>
</evidence>
<keyword evidence="5" id="KW-0547">Nucleotide-binding</keyword>
<dbReference type="GO" id="GO:0003678">
    <property type="term" value="F:DNA helicase activity"/>
    <property type="evidence" value="ECO:0007669"/>
    <property type="project" value="UniProtKB-EC"/>
</dbReference>
<dbReference type="InterPro" id="IPR038718">
    <property type="entry name" value="SNF2-like_sf"/>
</dbReference>
<keyword evidence="6" id="KW-0378">Hydrolase</keyword>
<dbReference type="PROSITE" id="PS51192">
    <property type="entry name" value="HELICASE_ATP_BIND_1"/>
    <property type="match status" value="1"/>
</dbReference>
<evidence type="ECO:0000256" key="16">
    <source>
        <dbReference type="SAM" id="Coils"/>
    </source>
</evidence>
<keyword evidence="12" id="KW-0010">Activator</keyword>
<keyword evidence="7" id="KW-0347">Helicase</keyword>
<evidence type="ECO:0000256" key="5">
    <source>
        <dbReference type="ARBA" id="ARBA00022741"/>
    </source>
</evidence>
<keyword evidence="11" id="KW-0238">DNA-binding</keyword>
<evidence type="ECO:0000256" key="7">
    <source>
        <dbReference type="ARBA" id="ARBA00022806"/>
    </source>
</evidence>
<dbReference type="GO" id="GO:0000812">
    <property type="term" value="C:Swr1 complex"/>
    <property type="evidence" value="ECO:0007669"/>
    <property type="project" value="TreeGrafter"/>
</dbReference>
<evidence type="ECO:0000259" key="18">
    <source>
        <dbReference type="PROSITE" id="PS51192"/>
    </source>
</evidence>
<feature type="region of interest" description="Disordered" evidence="17">
    <location>
        <begin position="1"/>
        <end position="264"/>
    </location>
</feature>
<dbReference type="SMART" id="SM00490">
    <property type="entry name" value="HELICc"/>
    <property type="match status" value="1"/>
</dbReference>
<dbReference type="PANTHER" id="PTHR45685:SF1">
    <property type="entry name" value="HELICASE SRCAP"/>
    <property type="match status" value="1"/>
</dbReference>
<feature type="compositionally biased region" description="Basic and acidic residues" evidence="17">
    <location>
        <begin position="1669"/>
        <end position="1687"/>
    </location>
</feature>
<feature type="compositionally biased region" description="Basic and acidic residues" evidence="17">
    <location>
        <begin position="65"/>
        <end position="83"/>
    </location>
</feature>
<feature type="compositionally biased region" description="Low complexity" evidence="17">
    <location>
        <begin position="23"/>
        <end position="36"/>
    </location>
</feature>
<keyword evidence="21" id="KW-1185">Reference proteome</keyword>
<keyword evidence="10" id="KW-0805">Transcription regulation</keyword>
<feature type="region of interest" description="Disordered" evidence="17">
    <location>
        <begin position="738"/>
        <end position="770"/>
    </location>
</feature>
<dbReference type="InterPro" id="IPR050520">
    <property type="entry name" value="INO80/SWR1_helicase"/>
</dbReference>